<evidence type="ECO:0000256" key="1">
    <source>
        <dbReference type="SAM" id="Coils"/>
    </source>
</evidence>
<gene>
    <name evidence="2" type="ORF">EJB05_23507</name>
</gene>
<comment type="caution">
    <text evidence="2">The sequence shown here is derived from an EMBL/GenBank/DDBJ whole genome shotgun (WGS) entry which is preliminary data.</text>
</comment>
<dbReference type="Gramene" id="TVU31806">
    <property type="protein sequence ID" value="TVU31806"/>
    <property type="gene ID" value="EJB05_23507"/>
</dbReference>
<name>A0A5J9V798_9POAL</name>
<sequence>MSPLLRHPFSFHLCSVSVGFGICNPALNLQSYHHREAELAAEKAKDMAKISSLTEELQAAEADLAKALGMVEAEQGKARQLAEQLLAVKDEYASAIGAAMAEKQVLWAAQSQHTARVRQLQAAEAESAAKVDDYGDEESVHRFLQFD</sequence>
<dbReference type="AlphaFoldDB" id="A0A5J9V798"/>
<organism evidence="2 3">
    <name type="scientific">Eragrostis curvula</name>
    <name type="common">weeping love grass</name>
    <dbReference type="NCBI Taxonomy" id="38414"/>
    <lineage>
        <taxon>Eukaryota</taxon>
        <taxon>Viridiplantae</taxon>
        <taxon>Streptophyta</taxon>
        <taxon>Embryophyta</taxon>
        <taxon>Tracheophyta</taxon>
        <taxon>Spermatophyta</taxon>
        <taxon>Magnoliopsida</taxon>
        <taxon>Liliopsida</taxon>
        <taxon>Poales</taxon>
        <taxon>Poaceae</taxon>
        <taxon>PACMAD clade</taxon>
        <taxon>Chloridoideae</taxon>
        <taxon>Eragrostideae</taxon>
        <taxon>Eragrostidinae</taxon>
        <taxon>Eragrostis</taxon>
    </lineage>
</organism>
<keyword evidence="3" id="KW-1185">Reference proteome</keyword>
<protein>
    <submittedName>
        <fullName evidence="2">Uncharacterized protein</fullName>
    </submittedName>
</protein>
<evidence type="ECO:0000313" key="2">
    <source>
        <dbReference type="EMBL" id="TVU31806.1"/>
    </source>
</evidence>
<reference evidence="2 3" key="1">
    <citation type="journal article" date="2019" name="Sci. Rep.">
        <title>A high-quality genome of Eragrostis curvula grass provides insights into Poaceae evolution and supports new strategies to enhance forage quality.</title>
        <authorList>
            <person name="Carballo J."/>
            <person name="Santos B.A.C.M."/>
            <person name="Zappacosta D."/>
            <person name="Garbus I."/>
            <person name="Selva J.P."/>
            <person name="Gallo C.A."/>
            <person name="Diaz A."/>
            <person name="Albertini E."/>
            <person name="Caccamo M."/>
            <person name="Echenique V."/>
        </authorList>
    </citation>
    <scope>NUCLEOTIDE SEQUENCE [LARGE SCALE GENOMIC DNA]</scope>
    <source>
        <strain evidence="3">cv. Victoria</strain>
        <tissue evidence="2">Leaf</tissue>
    </source>
</reference>
<keyword evidence="1" id="KW-0175">Coiled coil</keyword>
<dbReference type="Proteomes" id="UP000324897">
    <property type="component" value="Chromosome 1"/>
</dbReference>
<feature type="non-terminal residue" evidence="2">
    <location>
        <position position="1"/>
    </location>
</feature>
<accession>A0A5J9V798</accession>
<dbReference type="EMBL" id="RWGY01000011">
    <property type="protein sequence ID" value="TVU31806.1"/>
    <property type="molecule type" value="Genomic_DNA"/>
</dbReference>
<evidence type="ECO:0000313" key="3">
    <source>
        <dbReference type="Proteomes" id="UP000324897"/>
    </source>
</evidence>
<feature type="coiled-coil region" evidence="1">
    <location>
        <begin position="43"/>
        <end position="91"/>
    </location>
</feature>
<proteinExistence type="predicted"/>
<dbReference type="OrthoDB" id="10663287at2759"/>